<name>A0A381UYU3_9ZZZZ</name>
<dbReference type="InterPro" id="IPR011051">
    <property type="entry name" value="RmlC_Cupin_sf"/>
</dbReference>
<evidence type="ECO:0008006" key="3">
    <source>
        <dbReference type="Google" id="ProtNLM"/>
    </source>
</evidence>
<feature type="compositionally biased region" description="Low complexity" evidence="1">
    <location>
        <begin position="82"/>
        <end position="99"/>
    </location>
</feature>
<dbReference type="AlphaFoldDB" id="A0A381UYU3"/>
<evidence type="ECO:0000313" key="2">
    <source>
        <dbReference type="EMBL" id="SVA32788.1"/>
    </source>
</evidence>
<protein>
    <recommendedName>
        <fullName evidence="3">Cupin 2 conserved barrel domain-containing protein</fullName>
    </recommendedName>
</protein>
<accession>A0A381UYU3</accession>
<feature type="region of interest" description="Disordered" evidence="1">
    <location>
        <begin position="77"/>
        <end position="99"/>
    </location>
</feature>
<proteinExistence type="predicted"/>
<organism evidence="2">
    <name type="scientific">marine metagenome</name>
    <dbReference type="NCBI Taxonomy" id="408172"/>
    <lineage>
        <taxon>unclassified sequences</taxon>
        <taxon>metagenomes</taxon>
        <taxon>ecological metagenomes</taxon>
    </lineage>
</organism>
<gene>
    <name evidence="2" type="ORF">METZ01_LOCUS85642</name>
</gene>
<reference evidence="2" key="1">
    <citation type="submission" date="2018-05" db="EMBL/GenBank/DDBJ databases">
        <authorList>
            <person name="Lanie J.A."/>
            <person name="Ng W.-L."/>
            <person name="Kazmierczak K.M."/>
            <person name="Andrzejewski T.M."/>
            <person name="Davidsen T.M."/>
            <person name="Wayne K.J."/>
            <person name="Tettelin H."/>
            <person name="Glass J.I."/>
            <person name="Rusch D."/>
            <person name="Podicherti R."/>
            <person name="Tsui H.-C.T."/>
            <person name="Winkler M.E."/>
        </authorList>
    </citation>
    <scope>NUCLEOTIDE SEQUENCE</scope>
</reference>
<dbReference type="SUPFAM" id="SSF51182">
    <property type="entry name" value="RmlC-like cupins"/>
    <property type="match status" value="1"/>
</dbReference>
<dbReference type="EMBL" id="UINC01007343">
    <property type="protein sequence ID" value="SVA32788.1"/>
    <property type="molecule type" value="Genomic_DNA"/>
</dbReference>
<feature type="non-terminal residue" evidence="2">
    <location>
        <position position="1"/>
    </location>
</feature>
<evidence type="ECO:0000256" key="1">
    <source>
        <dbReference type="SAM" id="MobiDB-lite"/>
    </source>
</evidence>
<sequence length="99" mass="10978">VKGSYVEERGPYGDEVRRYRPGQVNRIDADTVHRIVSTRGDRPVWTIFAAGKPHGRGWGFVIDGNYQDHREYLAIRNARPDTSGASAETGASESPGYSI</sequence>